<protein>
    <submittedName>
        <fullName evidence="2">ThiJ/PfpI family</fullName>
    </submittedName>
</protein>
<dbReference type="STRING" id="449.LHA_0246"/>
<dbReference type="KEGG" id="lha:LHA_0246"/>
<dbReference type="CDD" id="cd03139">
    <property type="entry name" value="GATase1_PfpI_2"/>
    <property type="match status" value="1"/>
</dbReference>
<accession>A0A0A8UKU3</accession>
<keyword evidence="3" id="KW-1185">Reference proteome</keyword>
<dbReference type="InterPro" id="IPR029062">
    <property type="entry name" value="Class_I_gatase-like"/>
</dbReference>
<sequence>MHYKKFPQEVTLIMINANKKLGVLLYPRVQPMDVIGPWEVFATWKNILGGPLDMYLVAETMDLVQGENGIVLKPHCEFSNAPQFDFLLIPGGPGRREQIFNKTTIHFISHQAVFCEYVLSVCTGAFLLNAAKLLQDKQATTYWRALDELRLNDDVDVVEERIVKSGNIWTAGGVSSGIDLALAFINEIAGSETACKVQVLFEYFPSNTIYCHKARTLELPPYTADGLKKEETLPDYVKKIMKQIG</sequence>
<evidence type="ECO:0000313" key="3">
    <source>
        <dbReference type="Proteomes" id="UP000032803"/>
    </source>
</evidence>
<dbReference type="Pfam" id="PF01965">
    <property type="entry name" value="DJ-1_PfpI"/>
    <property type="match status" value="1"/>
</dbReference>
<dbReference type="InterPro" id="IPR002818">
    <property type="entry name" value="DJ-1/PfpI"/>
</dbReference>
<dbReference type="PATRIC" id="fig|449.7.peg.950"/>
<dbReference type="OrthoDB" id="9803764at2"/>
<dbReference type="RefSeq" id="WP_102046620.1">
    <property type="nucleotide sequence ID" value="NZ_LNYF01000008.1"/>
</dbReference>
<dbReference type="SUPFAM" id="SSF52317">
    <property type="entry name" value="Class I glutamine amidotransferase-like"/>
    <property type="match status" value="1"/>
</dbReference>
<dbReference type="HOGENOM" id="CLU_000445_44_1_6"/>
<organism evidence="2 3">
    <name type="scientific">Legionella hackeliae</name>
    <dbReference type="NCBI Taxonomy" id="449"/>
    <lineage>
        <taxon>Bacteria</taxon>
        <taxon>Pseudomonadati</taxon>
        <taxon>Pseudomonadota</taxon>
        <taxon>Gammaproteobacteria</taxon>
        <taxon>Legionellales</taxon>
        <taxon>Legionellaceae</taxon>
        <taxon>Legionella</taxon>
    </lineage>
</organism>
<dbReference type="Proteomes" id="UP000032803">
    <property type="component" value="Chromosome I"/>
</dbReference>
<gene>
    <name evidence="2" type="ORF">LHA_0246</name>
</gene>
<evidence type="ECO:0000313" key="2">
    <source>
        <dbReference type="EMBL" id="CEK09358.1"/>
    </source>
</evidence>
<dbReference type="PANTHER" id="PTHR43130:SF2">
    <property type="entry name" value="DJ-1_PFPI DOMAIN-CONTAINING PROTEIN"/>
    <property type="match status" value="1"/>
</dbReference>
<evidence type="ECO:0000259" key="1">
    <source>
        <dbReference type="Pfam" id="PF01965"/>
    </source>
</evidence>
<dbReference type="AlphaFoldDB" id="A0A0A8UKU3"/>
<dbReference type="GO" id="GO:0006355">
    <property type="term" value="P:regulation of DNA-templated transcription"/>
    <property type="evidence" value="ECO:0007669"/>
    <property type="project" value="TreeGrafter"/>
</dbReference>
<dbReference type="InterPro" id="IPR052158">
    <property type="entry name" value="INH-QAR"/>
</dbReference>
<reference evidence="3" key="1">
    <citation type="submission" date="2014-09" db="EMBL/GenBank/DDBJ databases">
        <authorList>
            <person name="Gomez-Valero L."/>
        </authorList>
    </citation>
    <scope>NUCLEOTIDE SEQUENCE [LARGE SCALE GENOMIC DNA]</scope>
    <source>
        <strain evidence="3">ATCC35250</strain>
    </source>
</reference>
<dbReference type="Gene3D" id="3.40.50.880">
    <property type="match status" value="1"/>
</dbReference>
<name>A0A0A8UKU3_LEGHA</name>
<dbReference type="PANTHER" id="PTHR43130">
    <property type="entry name" value="ARAC-FAMILY TRANSCRIPTIONAL REGULATOR"/>
    <property type="match status" value="1"/>
</dbReference>
<feature type="domain" description="DJ-1/PfpI" evidence="1">
    <location>
        <begin position="20"/>
        <end position="186"/>
    </location>
</feature>
<dbReference type="EMBL" id="LN681225">
    <property type="protein sequence ID" value="CEK09358.1"/>
    <property type="molecule type" value="Genomic_DNA"/>
</dbReference>
<proteinExistence type="predicted"/>